<protein>
    <submittedName>
        <fullName evidence="1">Uncharacterized protein</fullName>
    </submittedName>
</protein>
<dbReference type="EMBL" id="JAMBPX010000011">
    <property type="protein sequence ID" value="MDG0860388.1"/>
    <property type="molecule type" value="Genomic_DNA"/>
</dbReference>
<evidence type="ECO:0000313" key="1">
    <source>
        <dbReference type="EMBL" id="MDG0860388.1"/>
    </source>
</evidence>
<accession>A0A9X4LC35</accession>
<organism evidence="1 2">
    <name type="scientific">Staphylococcus equorum</name>
    <dbReference type="NCBI Taxonomy" id="246432"/>
    <lineage>
        <taxon>Bacteria</taxon>
        <taxon>Bacillati</taxon>
        <taxon>Bacillota</taxon>
        <taxon>Bacilli</taxon>
        <taxon>Bacillales</taxon>
        <taxon>Staphylococcaceae</taxon>
        <taxon>Staphylococcus</taxon>
    </lineage>
</organism>
<sequence length="71" mass="8633">MENYKFRHIVRMVNGKNYELITKMHLNEDVINYIDSFKYISLFDRKQKEMVTVKSAYVMSVMFKDSKQEDN</sequence>
<name>A0A9X4LC35_9STAP</name>
<comment type="caution">
    <text evidence="1">The sequence shown here is derived from an EMBL/GenBank/DDBJ whole genome shotgun (WGS) entry which is preliminary data.</text>
</comment>
<gene>
    <name evidence="1" type="ORF">M4L21_13725</name>
</gene>
<proteinExistence type="predicted"/>
<dbReference type="Proteomes" id="UP001152302">
    <property type="component" value="Unassembled WGS sequence"/>
</dbReference>
<dbReference type="RefSeq" id="WP_277595907.1">
    <property type="nucleotide sequence ID" value="NZ_JAMBPX010000011.1"/>
</dbReference>
<evidence type="ECO:0000313" key="2">
    <source>
        <dbReference type="Proteomes" id="UP001152302"/>
    </source>
</evidence>
<dbReference type="AlphaFoldDB" id="A0A9X4LC35"/>
<reference evidence="1" key="1">
    <citation type="submission" date="2022-05" db="EMBL/GenBank/DDBJ databases">
        <title>Comparative genomics of Staphylococcus equorum isolates.</title>
        <authorList>
            <person name="Luelf R.H."/>
        </authorList>
    </citation>
    <scope>NUCLEOTIDE SEQUENCE</scope>
    <source>
        <strain evidence="1">TMW 2.2343</strain>
    </source>
</reference>